<accession>A0A0B7NQ88</accession>
<keyword evidence="3" id="KW-1185">Reference proteome</keyword>
<dbReference type="AlphaFoldDB" id="A0A0B7NQ88"/>
<feature type="region of interest" description="Disordered" evidence="1">
    <location>
        <begin position="150"/>
        <end position="181"/>
    </location>
</feature>
<gene>
    <name evidence="2" type="primary">PARPA_11998.1 scaffold 44747</name>
</gene>
<evidence type="ECO:0000256" key="1">
    <source>
        <dbReference type="SAM" id="MobiDB-lite"/>
    </source>
</evidence>
<protein>
    <submittedName>
        <fullName evidence="2">Uncharacterized protein</fullName>
    </submittedName>
</protein>
<sequence>MDIQRKLVVRGTTNTEGNMLRKILLGDFTVSMEALLERTKSHITKRDLYQLCYSFGSLLLLSKQLLDEHRVYEIRSLGRFPNAHEFFEANGINASILQHYPNEATLAWYQTADRSEASHLRPCLISFGSILASFLPDFEGASIMSWDLKTSETEETNDDEESEKLHDDEVDDIFSDSGYDI</sequence>
<dbReference type="EMBL" id="LN733713">
    <property type="protein sequence ID" value="CEP17700.1"/>
    <property type="molecule type" value="Genomic_DNA"/>
</dbReference>
<name>A0A0B7NQ88_9FUNG</name>
<feature type="compositionally biased region" description="Acidic residues" evidence="1">
    <location>
        <begin position="153"/>
        <end position="174"/>
    </location>
</feature>
<evidence type="ECO:0000313" key="2">
    <source>
        <dbReference type="EMBL" id="CEP17700.1"/>
    </source>
</evidence>
<proteinExistence type="predicted"/>
<dbReference type="Proteomes" id="UP000054107">
    <property type="component" value="Unassembled WGS sequence"/>
</dbReference>
<organism evidence="2 3">
    <name type="scientific">Parasitella parasitica</name>
    <dbReference type="NCBI Taxonomy" id="35722"/>
    <lineage>
        <taxon>Eukaryota</taxon>
        <taxon>Fungi</taxon>
        <taxon>Fungi incertae sedis</taxon>
        <taxon>Mucoromycota</taxon>
        <taxon>Mucoromycotina</taxon>
        <taxon>Mucoromycetes</taxon>
        <taxon>Mucorales</taxon>
        <taxon>Mucorineae</taxon>
        <taxon>Mucoraceae</taxon>
        <taxon>Parasitella</taxon>
    </lineage>
</organism>
<reference evidence="2 3" key="1">
    <citation type="submission" date="2014-09" db="EMBL/GenBank/DDBJ databases">
        <authorList>
            <person name="Ellenberger Sabrina"/>
        </authorList>
    </citation>
    <scope>NUCLEOTIDE SEQUENCE [LARGE SCALE GENOMIC DNA]</scope>
    <source>
        <strain evidence="2 3">CBS 412.66</strain>
    </source>
</reference>
<evidence type="ECO:0000313" key="3">
    <source>
        <dbReference type="Proteomes" id="UP000054107"/>
    </source>
</evidence>